<proteinExistence type="predicted"/>
<sequence>MTKNSTAGQLNVAQGVDDCLFLTIDQRYIIFTLTTEFVKYCKFHEAPSQERSTDLSEISK</sequence>
<evidence type="ECO:0000313" key="1">
    <source>
        <dbReference type="Proteomes" id="UP000887565"/>
    </source>
</evidence>
<organism evidence="1 2">
    <name type="scientific">Romanomermis culicivorax</name>
    <name type="common">Nematode worm</name>
    <dbReference type="NCBI Taxonomy" id="13658"/>
    <lineage>
        <taxon>Eukaryota</taxon>
        <taxon>Metazoa</taxon>
        <taxon>Ecdysozoa</taxon>
        <taxon>Nematoda</taxon>
        <taxon>Enoplea</taxon>
        <taxon>Dorylaimia</taxon>
        <taxon>Mermithida</taxon>
        <taxon>Mermithoidea</taxon>
        <taxon>Mermithidae</taxon>
        <taxon>Romanomermis</taxon>
    </lineage>
</organism>
<name>A0A915KZE5_ROMCU</name>
<evidence type="ECO:0000313" key="2">
    <source>
        <dbReference type="WBParaSite" id="nRc.2.0.1.t42882-RA"/>
    </source>
</evidence>
<dbReference type="AlphaFoldDB" id="A0A915KZE5"/>
<reference evidence="2" key="1">
    <citation type="submission" date="2022-11" db="UniProtKB">
        <authorList>
            <consortium name="WormBaseParasite"/>
        </authorList>
    </citation>
    <scope>IDENTIFICATION</scope>
</reference>
<dbReference type="Proteomes" id="UP000887565">
    <property type="component" value="Unplaced"/>
</dbReference>
<accession>A0A915KZE5</accession>
<dbReference type="WBParaSite" id="nRc.2.0.1.t42882-RA">
    <property type="protein sequence ID" value="nRc.2.0.1.t42882-RA"/>
    <property type="gene ID" value="nRc.2.0.1.g42882"/>
</dbReference>
<keyword evidence="1" id="KW-1185">Reference proteome</keyword>
<protein>
    <submittedName>
        <fullName evidence="2">Uncharacterized protein</fullName>
    </submittedName>
</protein>